<name>A0A8H6ZNA5_PLEOS</name>
<dbReference type="GeneID" id="59381123"/>
<evidence type="ECO:0000313" key="3">
    <source>
        <dbReference type="Proteomes" id="UP000623687"/>
    </source>
</evidence>
<keyword evidence="3" id="KW-1185">Reference proteome</keyword>
<dbReference type="AlphaFoldDB" id="A0A8H6ZNA5"/>
<comment type="caution">
    <text evidence="2">The sequence shown here is derived from an EMBL/GenBank/DDBJ whole genome shotgun (WGS) entry which is preliminary data.</text>
</comment>
<reference evidence="2" key="1">
    <citation type="submission" date="2019-07" db="EMBL/GenBank/DDBJ databases">
        <authorList>
            <person name="Palmer J.M."/>
        </authorList>
    </citation>
    <scope>NUCLEOTIDE SEQUENCE</scope>
    <source>
        <strain evidence="2">PC9</strain>
    </source>
</reference>
<sequence length="476" mass="50368">MLQESGAPLAPPARRVGTGVTLAPITPSITTSRIRHEEPEDVPQITIKDKGKGRDLTNLGSPDAEEEKDEGEDAEAEKSDEEGDKEKDADAGSNGDEDGEPKKTDNEDDSAEVPMPADLSDNNNDTMEVDPTTPKRPATPAKPTTASKHRASTSPTTTRQMGKGVRKDITHACAVGHLEVALTSASSHRAPPSPTSDDLDDLQGASRTMGGFARGKAMGVALNMADFDTNEKFDAPPVMGMLLVFKDGASPLEGARPVGVKVPIKNTLGPVLTAAATKMVALTNSDILLWDAEDHFWEAKGPYATAVRDNEAVIWDDKNKLRIGIQPSEFGVSYLPPPSPSINSSAAPSAVSSITPSASVSVAGTPGIAVNPLTAAFRDEPLLLQIATCMGVPYHMTNHGAASAPGLPLLRSMYARIQLANEAKEKWDSLTTPWTGGMFRRRPFILSSLARPILTLTPPSSTTPSSFPSSWTCCAC</sequence>
<evidence type="ECO:0000256" key="1">
    <source>
        <dbReference type="SAM" id="MobiDB-lite"/>
    </source>
</evidence>
<feature type="region of interest" description="Disordered" evidence="1">
    <location>
        <begin position="184"/>
        <end position="207"/>
    </location>
</feature>
<protein>
    <submittedName>
        <fullName evidence="2">Uncharacterized protein</fullName>
    </submittedName>
</protein>
<evidence type="ECO:0000313" key="2">
    <source>
        <dbReference type="EMBL" id="KAF7420787.1"/>
    </source>
</evidence>
<dbReference type="OrthoDB" id="3070904at2759"/>
<dbReference type="Proteomes" id="UP000623687">
    <property type="component" value="Unassembled WGS sequence"/>
</dbReference>
<feature type="region of interest" description="Disordered" evidence="1">
    <location>
        <begin position="1"/>
        <end position="165"/>
    </location>
</feature>
<dbReference type="VEuPathDB" id="FungiDB:PC9H_011305"/>
<feature type="compositionally biased region" description="Acidic residues" evidence="1">
    <location>
        <begin position="63"/>
        <end position="83"/>
    </location>
</feature>
<feature type="compositionally biased region" description="Low complexity" evidence="1">
    <location>
        <begin position="131"/>
        <end position="146"/>
    </location>
</feature>
<dbReference type="RefSeq" id="XP_036626645.1">
    <property type="nucleotide sequence ID" value="XM_036780790.1"/>
</dbReference>
<dbReference type="EMBL" id="JACETU010000009">
    <property type="protein sequence ID" value="KAF7420787.1"/>
    <property type="molecule type" value="Genomic_DNA"/>
</dbReference>
<proteinExistence type="predicted"/>
<gene>
    <name evidence="2" type="ORF">PC9H_011305</name>
</gene>
<accession>A0A8H6ZNA5</accession>
<organism evidence="2 3">
    <name type="scientific">Pleurotus ostreatus</name>
    <name type="common">Oyster mushroom</name>
    <name type="synonym">White-rot fungus</name>
    <dbReference type="NCBI Taxonomy" id="5322"/>
    <lineage>
        <taxon>Eukaryota</taxon>
        <taxon>Fungi</taxon>
        <taxon>Dikarya</taxon>
        <taxon>Basidiomycota</taxon>
        <taxon>Agaricomycotina</taxon>
        <taxon>Agaricomycetes</taxon>
        <taxon>Agaricomycetidae</taxon>
        <taxon>Agaricales</taxon>
        <taxon>Pleurotineae</taxon>
        <taxon>Pleurotaceae</taxon>
        <taxon>Pleurotus</taxon>
    </lineage>
</organism>